<protein>
    <submittedName>
        <fullName evidence="3">Uu.00g070610.m01.CDS01</fullName>
    </submittedName>
</protein>
<organism evidence="3 4">
    <name type="scientific">Anthostomella pinea</name>
    <dbReference type="NCBI Taxonomy" id="933095"/>
    <lineage>
        <taxon>Eukaryota</taxon>
        <taxon>Fungi</taxon>
        <taxon>Dikarya</taxon>
        <taxon>Ascomycota</taxon>
        <taxon>Pezizomycotina</taxon>
        <taxon>Sordariomycetes</taxon>
        <taxon>Xylariomycetidae</taxon>
        <taxon>Xylariales</taxon>
        <taxon>Xylariaceae</taxon>
        <taxon>Anthostomella</taxon>
    </lineage>
</organism>
<name>A0AAI8YNT2_9PEZI</name>
<evidence type="ECO:0000313" key="3">
    <source>
        <dbReference type="EMBL" id="CAJ2511436.1"/>
    </source>
</evidence>
<keyword evidence="4" id="KW-1185">Reference proteome</keyword>
<gene>
    <name evidence="3" type="ORF">KHLLAP_LOCUS11904</name>
</gene>
<feature type="region of interest" description="Disordered" evidence="1">
    <location>
        <begin position="21"/>
        <end position="51"/>
    </location>
</feature>
<reference evidence="3" key="1">
    <citation type="submission" date="2023-10" db="EMBL/GenBank/DDBJ databases">
        <authorList>
            <person name="Hackl T."/>
        </authorList>
    </citation>
    <scope>NUCLEOTIDE SEQUENCE</scope>
</reference>
<evidence type="ECO:0000313" key="4">
    <source>
        <dbReference type="Proteomes" id="UP001295740"/>
    </source>
</evidence>
<evidence type="ECO:0000256" key="1">
    <source>
        <dbReference type="SAM" id="MobiDB-lite"/>
    </source>
</evidence>
<keyword evidence="2" id="KW-0732">Signal</keyword>
<feature type="signal peptide" evidence="2">
    <location>
        <begin position="1"/>
        <end position="16"/>
    </location>
</feature>
<proteinExistence type="predicted"/>
<dbReference type="AlphaFoldDB" id="A0AAI8YNT2"/>
<sequence length="232" mass="23457">MHMLRLLILAAAAVSALPTGPAARRSSLSARQEEDEKNKVKSTGTFDTDTPVEGGDLLQAIAMPPTTVGSIEVEFADKVANSFTVTENKTPAAAPSGFVLADPSSFKVQFTGSVDAITRGQIDYIGTNRAVDITQAQIGRLCTETNSFVVLDSTLAEREFEAVEDELAVTLTNTALMNGEFALLTPDPAASTGAGAAAGAGAGAGAGTATGSSLADILAALLGGGNANAVVV</sequence>
<evidence type="ECO:0000256" key="2">
    <source>
        <dbReference type="SAM" id="SignalP"/>
    </source>
</evidence>
<feature type="chain" id="PRO_5042491486" evidence="2">
    <location>
        <begin position="17"/>
        <end position="232"/>
    </location>
</feature>
<comment type="caution">
    <text evidence="3">The sequence shown here is derived from an EMBL/GenBank/DDBJ whole genome shotgun (WGS) entry which is preliminary data.</text>
</comment>
<accession>A0AAI8YNT2</accession>
<dbReference type="Proteomes" id="UP001295740">
    <property type="component" value="Unassembled WGS sequence"/>
</dbReference>
<dbReference type="EMBL" id="CAUWAG010000018">
    <property type="protein sequence ID" value="CAJ2511436.1"/>
    <property type="molecule type" value="Genomic_DNA"/>
</dbReference>